<dbReference type="Gene3D" id="2.60.120.290">
    <property type="entry name" value="Spermadhesin, CUB domain"/>
    <property type="match status" value="1"/>
</dbReference>
<evidence type="ECO:0000313" key="4">
    <source>
        <dbReference type="EMBL" id="KAG8240115.1"/>
    </source>
</evidence>
<dbReference type="EMBL" id="KZ311566">
    <property type="protein sequence ID" value="KAG8240115.1"/>
    <property type="molecule type" value="Genomic_DNA"/>
</dbReference>
<evidence type="ECO:0000256" key="2">
    <source>
        <dbReference type="PROSITE-ProRule" id="PRU00059"/>
    </source>
</evidence>
<dbReference type="Proteomes" id="UP000792457">
    <property type="component" value="Unassembled WGS sequence"/>
</dbReference>
<name>A0A8K0KSE3_LADFU</name>
<comment type="caution">
    <text evidence="2">Lacks conserved residue(s) required for the propagation of feature annotation.</text>
</comment>
<reference evidence="4" key="2">
    <citation type="submission" date="2017-10" db="EMBL/GenBank/DDBJ databases">
        <title>Ladona fulva Genome sequencing and assembly.</title>
        <authorList>
            <person name="Murali S."/>
            <person name="Richards S."/>
            <person name="Bandaranaike D."/>
            <person name="Bellair M."/>
            <person name="Blankenburg K."/>
            <person name="Chao H."/>
            <person name="Dinh H."/>
            <person name="Doddapaneni H."/>
            <person name="Dugan-Rocha S."/>
            <person name="Elkadiri S."/>
            <person name="Gnanaolivu R."/>
            <person name="Hernandez B."/>
            <person name="Skinner E."/>
            <person name="Javaid M."/>
            <person name="Lee S."/>
            <person name="Li M."/>
            <person name="Ming W."/>
            <person name="Munidasa M."/>
            <person name="Muniz J."/>
            <person name="Nguyen L."/>
            <person name="Hughes D."/>
            <person name="Osuji N."/>
            <person name="Pu L.-L."/>
            <person name="Puazo M."/>
            <person name="Qu C."/>
            <person name="Quiroz J."/>
            <person name="Raj R."/>
            <person name="Weissenberger G."/>
            <person name="Xin Y."/>
            <person name="Zou X."/>
            <person name="Han Y."/>
            <person name="Worley K."/>
            <person name="Muzny D."/>
            <person name="Gibbs R."/>
        </authorList>
    </citation>
    <scope>NUCLEOTIDE SEQUENCE</scope>
    <source>
        <strain evidence="4">Sampled in the wild</strain>
    </source>
</reference>
<evidence type="ECO:0000259" key="3">
    <source>
        <dbReference type="PROSITE" id="PS01180"/>
    </source>
</evidence>
<comment type="caution">
    <text evidence="4">The sequence shown here is derived from an EMBL/GenBank/DDBJ whole genome shotgun (WGS) entry which is preliminary data.</text>
</comment>
<dbReference type="SUPFAM" id="SSF49854">
    <property type="entry name" value="Spermadhesin, CUB domain"/>
    <property type="match status" value="1"/>
</dbReference>
<organism evidence="4 5">
    <name type="scientific">Ladona fulva</name>
    <name type="common">Scarce chaser dragonfly</name>
    <name type="synonym">Libellula fulva</name>
    <dbReference type="NCBI Taxonomy" id="123851"/>
    <lineage>
        <taxon>Eukaryota</taxon>
        <taxon>Metazoa</taxon>
        <taxon>Ecdysozoa</taxon>
        <taxon>Arthropoda</taxon>
        <taxon>Hexapoda</taxon>
        <taxon>Insecta</taxon>
        <taxon>Pterygota</taxon>
        <taxon>Palaeoptera</taxon>
        <taxon>Odonata</taxon>
        <taxon>Epiprocta</taxon>
        <taxon>Anisoptera</taxon>
        <taxon>Libelluloidea</taxon>
        <taxon>Libellulidae</taxon>
        <taxon>Ladona</taxon>
    </lineage>
</organism>
<sequence length="66" mass="8000">MRCVWLLSSEENFRFDIHFMDLDLEESTYCENDWLSLWDTSVSNVITEGFGANFIYRGRMFRDNLY</sequence>
<protein>
    <recommendedName>
        <fullName evidence="3">CUB domain-containing protein</fullName>
    </recommendedName>
</protein>
<accession>A0A8K0KSE3</accession>
<feature type="non-terminal residue" evidence="4">
    <location>
        <position position="1"/>
    </location>
</feature>
<gene>
    <name evidence="4" type="ORF">J437_LFUL019708</name>
</gene>
<dbReference type="Pfam" id="PF00431">
    <property type="entry name" value="CUB"/>
    <property type="match status" value="1"/>
</dbReference>
<evidence type="ECO:0000256" key="1">
    <source>
        <dbReference type="ARBA" id="ARBA00023157"/>
    </source>
</evidence>
<keyword evidence="5" id="KW-1185">Reference proteome</keyword>
<reference evidence="4" key="1">
    <citation type="submission" date="2013-04" db="EMBL/GenBank/DDBJ databases">
        <authorList>
            <person name="Qu J."/>
            <person name="Murali S.C."/>
            <person name="Bandaranaike D."/>
            <person name="Bellair M."/>
            <person name="Blankenburg K."/>
            <person name="Chao H."/>
            <person name="Dinh H."/>
            <person name="Doddapaneni H."/>
            <person name="Downs B."/>
            <person name="Dugan-Rocha S."/>
            <person name="Elkadiri S."/>
            <person name="Gnanaolivu R.D."/>
            <person name="Hernandez B."/>
            <person name="Javaid M."/>
            <person name="Jayaseelan J.C."/>
            <person name="Lee S."/>
            <person name="Li M."/>
            <person name="Ming W."/>
            <person name="Munidasa M."/>
            <person name="Muniz J."/>
            <person name="Nguyen L."/>
            <person name="Ongeri F."/>
            <person name="Osuji N."/>
            <person name="Pu L.-L."/>
            <person name="Puazo M."/>
            <person name="Qu C."/>
            <person name="Quiroz J."/>
            <person name="Raj R."/>
            <person name="Weissenberger G."/>
            <person name="Xin Y."/>
            <person name="Zou X."/>
            <person name="Han Y."/>
            <person name="Richards S."/>
            <person name="Worley K."/>
            <person name="Muzny D."/>
            <person name="Gibbs R."/>
        </authorList>
    </citation>
    <scope>NUCLEOTIDE SEQUENCE</scope>
    <source>
        <strain evidence="4">Sampled in the wild</strain>
    </source>
</reference>
<evidence type="ECO:0000313" key="5">
    <source>
        <dbReference type="Proteomes" id="UP000792457"/>
    </source>
</evidence>
<feature type="domain" description="CUB" evidence="3">
    <location>
        <begin position="1"/>
        <end position="39"/>
    </location>
</feature>
<proteinExistence type="predicted"/>
<dbReference type="PROSITE" id="PS01180">
    <property type="entry name" value="CUB"/>
    <property type="match status" value="1"/>
</dbReference>
<dbReference type="InterPro" id="IPR000859">
    <property type="entry name" value="CUB_dom"/>
</dbReference>
<keyword evidence="1" id="KW-1015">Disulfide bond</keyword>
<dbReference type="InterPro" id="IPR035914">
    <property type="entry name" value="Sperma_CUB_dom_sf"/>
</dbReference>
<dbReference type="AlphaFoldDB" id="A0A8K0KSE3"/>